<keyword evidence="3 6" id="KW-0812">Transmembrane</keyword>
<protein>
    <submittedName>
        <fullName evidence="8">DMT family transporter</fullName>
    </submittedName>
</protein>
<dbReference type="InterPro" id="IPR050638">
    <property type="entry name" value="AA-Vitamin_Transporters"/>
</dbReference>
<keyword evidence="4 6" id="KW-1133">Transmembrane helix</keyword>
<evidence type="ECO:0000259" key="7">
    <source>
        <dbReference type="Pfam" id="PF00892"/>
    </source>
</evidence>
<evidence type="ECO:0000256" key="5">
    <source>
        <dbReference type="ARBA" id="ARBA00023136"/>
    </source>
</evidence>
<dbReference type="GO" id="GO:0016020">
    <property type="term" value="C:membrane"/>
    <property type="evidence" value="ECO:0007669"/>
    <property type="project" value="UniProtKB-SubCell"/>
</dbReference>
<comment type="similarity">
    <text evidence="2">Belongs to the EamA transporter family.</text>
</comment>
<feature type="transmembrane region" description="Helical" evidence="6">
    <location>
        <begin position="144"/>
        <end position="163"/>
    </location>
</feature>
<evidence type="ECO:0000313" key="9">
    <source>
        <dbReference type="Proteomes" id="UP001142610"/>
    </source>
</evidence>
<dbReference type="PANTHER" id="PTHR32322:SF2">
    <property type="entry name" value="EAMA DOMAIN-CONTAINING PROTEIN"/>
    <property type="match status" value="1"/>
</dbReference>
<dbReference type="InterPro" id="IPR000620">
    <property type="entry name" value="EamA_dom"/>
</dbReference>
<name>A0A9X2RHH0_9PROT</name>
<feature type="domain" description="EamA" evidence="7">
    <location>
        <begin position="144"/>
        <end position="282"/>
    </location>
</feature>
<feature type="transmembrane region" description="Helical" evidence="6">
    <location>
        <begin position="175"/>
        <end position="193"/>
    </location>
</feature>
<dbReference type="EMBL" id="JANIBC010000003">
    <property type="protein sequence ID" value="MCQ8184935.1"/>
    <property type="molecule type" value="Genomic_DNA"/>
</dbReference>
<evidence type="ECO:0000256" key="4">
    <source>
        <dbReference type="ARBA" id="ARBA00022989"/>
    </source>
</evidence>
<keyword evidence="9" id="KW-1185">Reference proteome</keyword>
<gene>
    <name evidence="8" type="ORF">NOG11_05975</name>
</gene>
<dbReference type="AlphaFoldDB" id="A0A9X2RHH0"/>
<comment type="subcellular location">
    <subcellularLocation>
        <location evidence="1">Membrane</location>
        <topology evidence="1">Multi-pass membrane protein</topology>
    </subcellularLocation>
</comment>
<feature type="transmembrane region" description="Helical" evidence="6">
    <location>
        <begin position="116"/>
        <end position="132"/>
    </location>
</feature>
<feature type="transmembrane region" description="Helical" evidence="6">
    <location>
        <begin position="86"/>
        <end position="107"/>
    </location>
</feature>
<dbReference type="SUPFAM" id="SSF103481">
    <property type="entry name" value="Multidrug resistance efflux transporter EmrE"/>
    <property type="match status" value="2"/>
</dbReference>
<dbReference type="Proteomes" id="UP001142610">
    <property type="component" value="Unassembled WGS sequence"/>
</dbReference>
<feature type="transmembrane region" description="Helical" evidence="6">
    <location>
        <begin position="35"/>
        <end position="54"/>
    </location>
</feature>
<evidence type="ECO:0000313" key="8">
    <source>
        <dbReference type="EMBL" id="MCQ8184935.1"/>
    </source>
</evidence>
<dbReference type="InterPro" id="IPR037185">
    <property type="entry name" value="EmrE-like"/>
</dbReference>
<reference evidence="8" key="1">
    <citation type="submission" date="2022-07" db="EMBL/GenBank/DDBJ databases">
        <title>Parvularcula maris sp. nov., an algicidal bacterium isolated from seawater.</title>
        <authorList>
            <person name="Li F."/>
        </authorList>
    </citation>
    <scope>NUCLEOTIDE SEQUENCE</scope>
    <source>
        <strain evidence="8">BGMRC 0090</strain>
    </source>
</reference>
<feature type="transmembrane region" description="Helical" evidence="6">
    <location>
        <begin position="263"/>
        <end position="283"/>
    </location>
</feature>
<feature type="domain" description="EamA" evidence="7">
    <location>
        <begin position="7"/>
        <end position="130"/>
    </location>
</feature>
<keyword evidence="5 6" id="KW-0472">Membrane</keyword>
<evidence type="ECO:0000256" key="6">
    <source>
        <dbReference type="SAM" id="Phobius"/>
    </source>
</evidence>
<evidence type="ECO:0000256" key="1">
    <source>
        <dbReference type="ARBA" id="ARBA00004141"/>
    </source>
</evidence>
<proteinExistence type="inferred from homology"/>
<accession>A0A9X2RHH0</accession>
<organism evidence="8 9">
    <name type="scientific">Parvularcula maris</name>
    <dbReference type="NCBI Taxonomy" id="2965077"/>
    <lineage>
        <taxon>Bacteria</taxon>
        <taxon>Pseudomonadati</taxon>
        <taxon>Pseudomonadota</taxon>
        <taxon>Alphaproteobacteria</taxon>
        <taxon>Parvularculales</taxon>
        <taxon>Parvularculaceae</taxon>
        <taxon>Parvularcula</taxon>
    </lineage>
</organism>
<dbReference type="Pfam" id="PF00892">
    <property type="entry name" value="EamA"/>
    <property type="match status" value="2"/>
</dbReference>
<evidence type="ECO:0000256" key="2">
    <source>
        <dbReference type="ARBA" id="ARBA00007362"/>
    </source>
</evidence>
<dbReference type="RefSeq" id="WP_256618796.1">
    <property type="nucleotide sequence ID" value="NZ_JANIBC010000003.1"/>
</dbReference>
<feature type="transmembrane region" description="Helical" evidence="6">
    <location>
        <begin position="205"/>
        <end position="223"/>
    </location>
</feature>
<dbReference type="PANTHER" id="PTHR32322">
    <property type="entry name" value="INNER MEMBRANE TRANSPORTER"/>
    <property type="match status" value="1"/>
</dbReference>
<comment type="caution">
    <text evidence="8">The sequence shown here is derived from an EMBL/GenBank/DDBJ whole genome shotgun (WGS) entry which is preliminary data.</text>
</comment>
<feature type="transmembrane region" description="Helical" evidence="6">
    <location>
        <begin position="61"/>
        <end position="80"/>
    </location>
</feature>
<evidence type="ECO:0000256" key="3">
    <source>
        <dbReference type="ARBA" id="ARBA00022692"/>
    </source>
</evidence>
<feature type="transmembrane region" description="Helical" evidence="6">
    <location>
        <begin position="235"/>
        <end position="257"/>
    </location>
</feature>
<sequence length="306" mass="32199">MKPLQAALLLAICIAWGMHMVIIKAVTELVSPLTYVALRMPILALLLAPLLRWYPGQMLRIAIAGACFGGLNYAFMFTGISLTSASIGSVVAESYVVIATIFSVVFLRETVGWKRITGIVMALIGVLIIATAEGDAVGSRNLPLGAFLIVCGTTAEATGALFVKKIEGVKPLSLLAWMAVVGSAVSFVPAALLAEDHFAFVGGGAFWPVMLSLGYSVLVASVFGHTSYYWLLQRVPLSIIAPAGLLITFFAVLFGTLLLGEAFTMRMVLGAALVVLGVIVILVRKTVADRTQAAAAGLTEQEGALP</sequence>